<keyword evidence="3" id="KW-1185">Reference proteome</keyword>
<dbReference type="Proteomes" id="UP001189429">
    <property type="component" value="Unassembled WGS sequence"/>
</dbReference>
<protein>
    <submittedName>
        <fullName evidence="2">Uncharacterized protein</fullName>
    </submittedName>
</protein>
<name>A0ABN9S0I7_9DINO</name>
<feature type="non-terminal residue" evidence="2">
    <location>
        <position position="1"/>
    </location>
</feature>
<feature type="region of interest" description="Disordered" evidence="1">
    <location>
        <begin position="143"/>
        <end position="198"/>
    </location>
</feature>
<evidence type="ECO:0000313" key="3">
    <source>
        <dbReference type="Proteomes" id="UP001189429"/>
    </source>
</evidence>
<organism evidence="2 3">
    <name type="scientific">Prorocentrum cordatum</name>
    <dbReference type="NCBI Taxonomy" id="2364126"/>
    <lineage>
        <taxon>Eukaryota</taxon>
        <taxon>Sar</taxon>
        <taxon>Alveolata</taxon>
        <taxon>Dinophyceae</taxon>
        <taxon>Prorocentrales</taxon>
        <taxon>Prorocentraceae</taxon>
        <taxon>Prorocentrum</taxon>
    </lineage>
</organism>
<feature type="compositionally biased region" description="Acidic residues" evidence="1">
    <location>
        <begin position="170"/>
        <end position="193"/>
    </location>
</feature>
<gene>
    <name evidence="2" type="ORF">PCOR1329_LOCUS25352</name>
</gene>
<comment type="caution">
    <text evidence="2">The sequence shown here is derived from an EMBL/GenBank/DDBJ whole genome shotgun (WGS) entry which is preliminary data.</text>
</comment>
<feature type="non-terminal residue" evidence="2">
    <location>
        <position position="263"/>
    </location>
</feature>
<evidence type="ECO:0000256" key="1">
    <source>
        <dbReference type="SAM" id="MobiDB-lite"/>
    </source>
</evidence>
<evidence type="ECO:0000313" key="2">
    <source>
        <dbReference type="EMBL" id="CAK0825152.1"/>
    </source>
</evidence>
<reference evidence="2" key="1">
    <citation type="submission" date="2023-10" db="EMBL/GenBank/DDBJ databases">
        <authorList>
            <person name="Chen Y."/>
            <person name="Shah S."/>
            <person name="Dougan E. K."/>
            <person name="Thang M."/>
            <person name="Chan C."/>
        </authorList>
    </citation>
    <scope>NUCLEOTIDE SEQUENCE [LARGE SCALE GENOMIC DNA]</scope>
</reference>
<accession>A0ABN9S0I7</accession>
<feature type="compositionally biased region" description="Acidic residues" evidence="1">
    <location>
        <begin position="152"/>
        <end position="162"/>
    </location>
</feature>
<sequence>PFFRDGGSDGEKLFIRHPLNQRRQRGAMRHYKKLILKQGVSWSDRAGDIVVQPTCLDPSKWVLRALGGATLLDACYNAIKDAPKNEQVPRIQLLNPNAPPDALYWIRVQCNKLVAIGSTASFFEKLELAPVVAANWQQHRAALRKKRKGEGEAEEDGGEGGEGEGGGAEADAEDPGEAGEEAEDEEAEGDCEEGGGKRSQSGFYTAYSKFIQDHYGDVFQSREEFTKANIFRTKVDAMGVWEKITAWWGDCVAFEDSSMKPMP</sequence>
<dbReference type="EMBL" id="CAUYUJ010008857">
    <property type="protein sequence ID" value="CAK0825152.1"/>
    <property type="molecule type" value="Genomic_DNA"/>
</dbReference>
<proteinExistence type="predicted"/>